<dbReference type="InterPro" id="IPR019758">
    <property type="entry name" value="Pept_S26A_signal_pept_1_CS"/>
</dbReference>
<feature type="domain" description="Peptidase S26" evidence="10">
    <location>
        <begin position="36"/>
        <end position="201"/>
    </location>
</feature>
<dbReference type="PROSITE" id="PS00760">
    <property type="entry name" value="SPASE_I_2"/>
    <property type="match status" value="1"/>
</dbReference>
<dbReference type="InterPro" id="IPR000223">
    <property type="entry name" value="Pept_S26A_signal_pept_1"/>
</dbReference>
<dbReference type="GO" id="GO:0004252">
    <property type="term" value="F:serine-type endopeptidase activity"/>
    <property type="evidence" value="ECO:0007669"/>
    <property type="project" value="InterPro"/>
</dbReference>
<dbReference type="STRING" id="1834181.A5880_002112"/>
<feature type="active site" evidence="7">
    <location>
        <position position="99"/>
    </location>
</feature>
<comment type="caution">
    <text evidence="11">The sequence shown here is derived from an EMBL/GenBank/DDBJ whole genome shotgun (WGS) entry which is preliminary data.</text>
</comment>
<feature type="transmembrane region" description="Helical" evidence="8">
    <location>
        <begin position="35"/>
        <end position="53"/>
    </location>
</feature>
<dbReference type="EMBL" id="NGLE01000003">
    <property type="protein sequence ID" value="OTO07842.1"/>
    <property type="molecule type" value="Genomic_DNA"/>
</dbReference>
<reference evidence="11" key="1">
    <citation type="submission" date="2017-05" db="EMBL/GenBank/DDBJ databases">
        <title>The Genome Sequence of Enterococcus sp. 4G2_DIV0659.</title>
        <authorList>
            <consortium name="The Broad Institute Genomics Platform"/>
            <consortium name="The Broad Institute Genomic Center for Infectious Diseases"/>
            <person name="Earl A."/>
            <person name="Manson A."/>
            <person name="Schwartman J."/>
            <person name="Gilmore M."/>
            <person name="Abouelleil A."/>
            <person name="Cao P."/>
            <person name="Chapman S."/>
            <person name="Cusick C."/>
            <person name="Shea T."/>
            <person name="Young S."/>
            <person name="Neafsey D."/>
            <person name="Nusbaum C."/>
            <person name="Birren B."/>
        </authorList>
    </citation>
    <scope>NUCLEOTIDE SEQUENCE [LARGE SCALE GENOMIC DNA]</scope>
    <source>
        <strain evidence="11">4G2_DIV0659</strain>
    </source>
</reference>
<evidence type="ECO:0000256" key="9">
    <source>
        <dbReference type="RuleBase" id="RU362042"/>
    </source>
</evidence>
<evidence type="ECO:0000256" key="1">
    <source>
        <dbReference type="ARBA" id="ARBA00000677"/>
    </source>
</evidence>
<sequence>MIKKNVVKNNKEANEYALNKDTAFQKDKRSIVRGIYFFLFICLCVLFFVKIATHRVSGVSMMPTLENKDYLFIIKGKKPSRYSLVTFAPKKHSADSYVKRILGLPGDRIWLDKNTVYLNHQMAQSNPTPENELQLSGSDLPDGTLKVRVTWEVASKLQGLEKIPEGQYFVLGDNRNHSNDSRHLGLIDQKQIEGVVSFRYYPLNRIGLID</sequence>
<dbReference type="GO" id="GO:0009003">
    <property type="term" value="F:signal peptidase activity"/>
    <property type="evidence" value="ECO:0007669"/>
    <property type="project" value="UniProtKB-EC"/>
</dbReference>
<dbReference type="OrthoDB" id="2183286at2"/>
<dbReference type="EC" id="3.4.21.89" evidence="4 8"/>
<keyword evidence="6 8" id="KW-0378">Hydrolase</keyword>
<name>A0A242CDJ4_9ENTE</name>
<dbReference type="CDD" id="cd06530">
    <property type="entry name" value="S26_SPase_I"/>
    <property type="match status" value="1"/>
</dbReference>
<evidence type="ECO:0000256" key="2">
    <source>
        <dbReference type="ARBA" id="ARBA00004401"/>
    </source>
</evidence>
<evidence type="ECO:0000256" key="3">
    <source>
        <dbReference type="ARBA" id="ARBA00009370"/>
    </source>
</evidence>
<accession>A0A242CDJ4</accession>
<dbReference type="GO" id="GO:0006465">
    <property type="term" value="P:signal peptide processing"/>
    <property type="evidence" value="ECO:0007669"/>
    <property type="project" value="InterPro"/>
</dbReference>
<organism evidence="11">
    <name type="scientific">Candidatus Enterococcus mansonii</name>
    <dbReference type="NCBI Taxonomy" id="1834181"/>
    <lineage>
        <taxon>Bacteria</taxon>
        <taxon>Bacillati</taxon>
        <taxon>Bacillota</taxon>
        <taxon>Bacilli</taxon>
        <taxon>Lactobacillales</taxon>
        <taxon>Enterococcaceae</taxon>
        <taxon>Enterococcus</taxon>
    </lineage>
</organism>
<evidence type="ECO:0000313" key="11">
    <source>
        <dbReference type="EMBL" id="OTO07842.1"/>
    </source>
</evidence>
<evidence type="ECO:0000256" key="4">
    <source>
        <dbReference type="ARBA" id="ARBA00013208"/>
    </source>
</evidence>
<dbReference type="PRINTS" id="PR00727">
    <property type="entry name" value="LEADERPTASE"/>
</dbReference>
<dbReference type="InterPro" id="IPR019757">
    <property type="entry name" value="Pept_S26A_signal_pept_1_Lys-AS"/>
</dbReference>
<evidence type="ECO:0000256" key="7">
    <source>
        <dbReference type="PIRSR" id="PIRSR600223-1"/>
    </source>
</evidence>
<dbReference type="SUPFAM" id="SSF51306">
    <property type="entry name" value="LexA/Signal peptidase"/>
    <property type="match status" value="1"/>
</dbReference>
<protein>
    <recommendedName>
        <fullName evidence="4 8">Signal peptidase I</fullName>
        <ecNumber evidence="4 8">3.4.21.89</ecNumber>
    </recommendedName>
</protein>
<dbReference type="PROSITE" id="PS00501">
    <property type="entry name" value="SPASE_I_1"/>
    <property type="match status" value="1"/>
</dbReference>
<gene>
    <name evidence="11" type="ORF">A5880_002112</name>
</gene>
<comment type="catalytic activity">
    <reaction evidence="1 8">
        <text>Cleavage of hydrophobic, N-terminal signal or leader sequences from secreted and periplasmic proteins.</text>
        <dbReference type="EC" id="3.4.21.89"/>
    </reaction>
</comment>
<dbReference type="InterPro" id="IPR036286">
    <property type="entry name" value="LexA/Signal_pep-like_sf"/>
</dbReference>
<dbReference type="Gene3D" id="2.10.109.10">
    <property type="entry name" value="Umud Fragment, subunit A"/>
    <property type="match status" value="1"/>
</dbReference>
<dbReference type="AlphaFoldDB" id="A0A242CDJ4"/>
<evidence type="ECO:0000256" key="8">
    <source>
        <dbReference type="RuleBase" id="RU003993"/>
    </source>
</evidence>
<dbReference type="Pfam" id="PF10502">
    <property type="entry name" value="Peptidase_S26"/>
    <property type="match status" value="1"/>
</dbReference>
<comment type="similarity">
    <text evidence="3 9">Belongs to the peptidase S26 family.</text>
</comment>
<proteinExistence type="inferred from homology"/>
<dbReference type="NCBIfam" id="TIGR02227">
    <property type="entry name" value="sigpep_I_bact"/>
    <property type="match status" value="1"/>
</dbReference>
<keyword evidence="8" id="KW-0812">Transmembrane</keyword>
<dbReference type="GO" id="GO:0005886">
    <property type="term" value="C:plasma membrane"/>
    <property type="evidence" value="ECO:0007669"/>
    <property type="project" value="UniProtKB-SubCell"/>
</dbReference>
<comment type="subcellular location">
    <subcellularLocation>
        <location evidence="2">Cell membrane</location>
        <topology evidence="2">Single-pass type II membrane protein</topology>
    </subcellularLocation>
    <subcellularLocation>
        <location evidence="9">Membrane</location>
        <topology evidence="9">Single-pass type II membrane protein</topology>
    </subcellularLocation>
</comment>
<dbReference type="PANTHER" id="PTHR43390">
    <property type="entry name" value="SIGNAL PEPTIDASE I"/>
    <property type="match status" value="1"/>
</dbReference>
<dbReference type="PROSITE" id="PS00761">
    <property type="entry name" value="SPASE_I_3"/>
    <property type="match status" value="1"/>
</dbReference>
<dbReference type="InterPro" id="IPR019533">
    <property type="entry name" value="Peptidase_S26"/>
</dbReference>
<evidence type="ECO:0000256" key="6">
    <source>
        <dbReference type="ARBA" id="ARBA00022801"/>
    </source>
</evidence>
<dbReference type="InterPro" id="IPR019756">
    <property type="entry name" value="Pept_S26A_signal_pept_1_Ser-AS"/>
</dbReference>
<dbReference type="PANTHER" id="PTHR43390:SF1">
    <property type="entry name" value="CHLOROPLAST PROCESSING PEPTIDASE"/>
    <property type="match status" value="1"/>
</dbReference>
<evidence type="ECO:0000259" key="10">
    <source>
        <dbReference type="Pfam" id="PF10502"/>
    </source>
</evidence>
<evidence type="ECO:0000256" key="5">
    <source>
        <dbReference type="ARBA" id="ARBA00022670"/>
    </source>
</evidence>
<feature type="active site" evidence="7">
    <location>
        <position position="60"/>
    </location>
</feature>
<keyword evidence="8" id="KW-0472">Membrane</keyword>
<keyword evidence="8" id="KW-1133">Transmembrane helix</keyword>
<keyword evidence="5 8" id="KW-0645">Protease</keyword>